<name>X1G402_9ZZZZ</name>
<gene>
    <name evidence="1" type="ORF">S03H2_16275</name>
</gene>
<feature type="non-terminal residue" evidence="1">
    <location>
        <position position="1"/>
    </location>
</feature>
<evidence type="ECO:0000313" key="1">
    <source>
        <dbReference type="EMBL" id="GAH39525.1"/>
    </source>
</evidence>
<dbReference type="EMBL" id="BARU01008307">
    <property type="protein sequence ID" value="GAH39525.1"/>
    <property type="molecule type" value="Genomic_DNA"/>
</dbReference>
<comment type="caution">
    <text evidence="1">The sequence shown here is derived from an EMBL/GenBank/DDBJ whole genome shotgun (WGS) entry which is preliminary data.</text>
</comment>
<protein>
    <submittedName>
        <fullName evidence="1">Uncharacterized protein</fullName>
    </submittedName>
</protein>
<reference evidence="1" key="1">
    <citation type="journal article" date="2014" name="Front. Microbiol.">
        <title>High frequency of phylogenetically diverse reductive dehalogenase-homologous genes in deep subseafloor sedimentary metagenomes.</title>
        <authorList>
            <person name="Kawai M."/>
            <person name="Futagami T."/>
            <person name="Toyoda A."/>
            <person name="Takaki Y."/>
            <person name="Nishi S."/>
            <person name="Hori S."/>
            <person name="Arai W."/>
            <person name="Tsubouchi T."/>
            <person name="Morono Y."/>
            <person name="Uchiyama I."/>
            <person name="Ito T."/>
            <person name="Fujiyama A."/>
            <person name="Inagaki F."/>
            <person name="Takami H."/>
        </authorList>
    </citation>
    <scope>NUCLEOTIDE SEQUENCE</scope>
    <source>
        <strain evidence="1">Expedition CK06-06</strain>
    </source>
</reference>
<accession>X1G402</accession>
<sequence length="53" mass="6081">FTPGEILKRQDLWAHKKGLFIYPGTTKNDVTATALEFSRIRTIQPVQDSNDVY</sequence>
<organism evidence="1">
    <name type="scientific">marine sediment metagenome</name>
    <dbReference type="NCBI Taxonomy" id="412755"/>
    <lineage>
        <taxon>unclassified sequences</taxon>
        <taxon>metagenomes</taxon>
        <taxon>ecological metagenomes</taxon>
    </lineage>
</organism>
<dbReference type="AlphaFoldDB" id="X1G402"/>
<proteinExistence type="predicted"/>